<keyword evidence="2" id="KW-0808">Transferase</keyword>
<dbReference type="GO" id="GO:0050567">
    <property type="term" value="F:glutaminyl-tRNA synthase (glutamine-hydrolyzing) activity"/>
    <property type="evidence" value="ECO:0007669"/>
    <property type="project" value="UniProtKB-UniRule"/>
</dbReference>
<organism evidence="2">
    <name type="scientific">Candidatus Methanophaga sp. ANME-1 ERB7</name>
    <dbReference type="NCBI Taxonomy" id="2759913"/>
    <lineage>
        <taxon>Archaea</taxon>
        <taxon>Methanobacteriati</taxon>
        <taxon>Methanobacteriota</taxon>
        <taxon>Stenosarchaea group</taxon>
        <taxon>Methanomicrobia</taxon>
        <taxon>Candidatus Methanophagales</taxon>
        <taxon>Candidatus Methanophagaceae</taxon>
        <taxon>Candidatus Methanophaga</taxon>
    </lineage>
</organism>
<dbReference type="SUPFAM" id="SSF141000">
    <property type="entry name" value="Glu-tRNAGln amidotransferase C subunit"/>
    <property type="match status" value="1"/>
</dbReference>
<dbReference type="EC" id="6.3.5.-" evidence="1"/>
<comment type="similarity">
    <text evidence="1">Belongs to the GatC family.</text>
</comment>
<keyword evidence="1" id="KW-0547">Nucleotide-binding</keyword>
<comment type="catalytic activity">
    <reaction evidence="1">
        <text>L-glutamyl-tRNA(Gln) + L-glutamine + ATP + H2O = L-glutaminyl-tRNA(Gln) + L-glutamate + ADP + phosphate + H(+)</text>
        <dbReference type="Rhea" id="RHEA:17521"/>
        <dbReference type="Rhea" id="RHEA-COMP:9681"/>
        <dbReference type="Rhea" id="RHEA-COMP:9684"/>
        <dbReference type="ChEBI" id="CHEBI:15377"/>
        <dbReference type="ChEBI" id="CHEBI:15378"/>
        <dbReference type="ChEBI" id="CHEBI:29985"/>
        <dbReference type="ChEBI" id="CHEBI:30616"/>
        <dbReference type="ChEBI" id="CHEBI:43474"/>
        <dbReference type="ChEBI" id="CHEBI:58359"/>
        <dbReference type="ChEBI" id="CHEBI:78520"/>
        <dbReference type="ChEBI" id="CHEBI:78521"/>
        <dbReference type="ChEBI" id="CHEBI:456216"/>
    </reaction>
</comment>
<name>A0A7G9Z2T9_9EURY</name>
<dbReference type="HAMAP" id="MF_00122">
    <property type="entry name" value="GatC"/>
    <property type="match status" value="1"/>
</dbReference>
<dbReference type="NCBIfam" id="TIGR00135">
    <property type="entry name" value="gatC"/>
    <property type="match status" value="1"/>
</dbReference>
<dbReference type="GO" id="GO:0016740">
    <property type="term" value="F:transferase activity"/>
    <property type="evidence" value="ECO:0007669"/>
    <property type="project" value="UniProtKB-KW"/>
</dbReference>
<dbReference type="GO" id="GO:0070681">
    <property type="term" value="P:glutaminyl-tRNAGln biosynthesis via transamidation"/>
    <property type="evidence" value="ECO:0007669"/>
    <property type="project" value="TreeGrafter"/>
</dbReference>
<comment type="function">
    <text evidence="1">Allows the formation of correctly charged Asn-tRNA(Asn) or Gln-tRNA(Gln) through the transamidation of misacylated Asp-tRNA(Asn) or Glu-tRNA(Gln) in organisms which lack either or both of asparaginyl-tRNA or glutaminyl-tRNA synthetases. The reaction takes place in the presence of glutamine and ATP through an activated phospho-Asp-tRNA(Asn) or phospho-Glu-tRNA(Gln).</text>
</comment>
<comment type="subunit">
    <text evidence="1">Heterotrimer of A, B and C subunits.</text>
</comment>
<comment type="catalytic activity">
    <reaction evidence="1">
        <text>L-aspartyl-tRNA(Asn) + L-glutamine + ATP + H2O = L-asparaginyl-tRNA(Asn) + L-glutamate + ADP + phosphate + 2 H(+)</text>
        <dbReference type="Rhea" id="RHEA:14513"/>
        <dbReference type="Rhea" id="RHEA-COMP:9674"/>
        <dbReference type="Rhea" id="RHEA-COMP:9677"/>
        <dbReference type="ChEBI" id="CHEBI:15377"/>
        <dbReference type="ChEBI" id="CHEBI:15378"/>
        <dbReference type="ChEBI" id="CHEBI:29985"/>
        <dbReference type="ChEBI" id="CHEBI:30616"/>
        <dbReference type="ChEBI" id="CHEBI:43474"/>
        <dbReference type="ChEBI" id="CHEBI:58359"/>
        <dbReference type="ChEBI" id="CHEBI:78515"/>
        <dbReference type="ChEBI" id="CHEBI:78516"/>
        <dbReference type="ChEBI" id="CHEBI:456216"/>
    </reaction>
</comment>
<gene>
    <name evidence="2" type="primary">GATC</name>
    <name evidence="1" type="synonym">gatC</name>
    <name evidence="2" type="ORF">KENJCFKB_00034</name>
</gene>
<keyword evidence="1" id="KW-0067">ATP-binding</keyword>
<dbReference type="PANTHER" id="PTHR15004">
    <property type="entry name" value="GLUTAMYL-TRNA(GLN) AMIDOTRANSFERASE SUBUNIT C, MITOCHONDRIAL"/>
    <property type="match status" value="1"/>
</dbReference>
<dbReference type="GO" id="GO:0005524">
    <property type="term" value="F:ATP binding"/>
    <property type="evidence" value="ECO:0007669"/>
    <property type="project" value="UniProtKB-KW"/>
</dbReference>
<dbReference type="PANTHER" id="PTHR15004:SF0">
    <property type="entry name" value="GLUTAMYL-TRNA(GLN) AMIDOTRANSFERASE SUBUNIT C, MITOCHONDRIAL"/>
    <property type="match status" value="1"/>
</dbReference>
<proteinExistence type="inferred from homology"/>
<evidence type="ECO:0000313" key="2">
    <source>
        <dbReference type="EMBL" id="QNO54573.1"/>
    </source>
</evidence>
<dbReference type="Gene3D" id="1.10.20.60">
    <property type="entry name" value="Glu-tRNAGln amidotransferase C subunit, N-terminal domain"/>
    <property type="match status" value="1"/>
</dbReference>
<sequence>MIQKEEIEHMGWLARIELSEADKELFVKQISSILDYFAVLDEVETAEVDPTYHVLGIKNVVREDEPKGSLSQSEVLRNAAKEEDGYIKGPRIL</sequence>
<keyword evidence="1 2" id="KW-0436">Ligase</keyword>
<dbReference type="InterPro" id="IPR036113">
    <property type="entry name" value="Asp/Glu-ADT_sf_sub_c"/>
</dbReference>
<evidence type="ECO:0000256" key="1">
    <source>
        <dbReference type="HAMAP-Rule" id="MF_00122"/>
    </source>
</evidence>
<dbReference type="GO" id="GO:0006450">
    <property type="term" value="P:regulation of translational fidelity"/>
    <property type="evidence" value="ECO:0007669"/>
    <property type="project" value="InterPro"/>
</dbReference>
<dbReference type="EMBL" id="MT631586">
    <property type="protein sequence ID" value="QNO54573.1"/>
    <property type="molecule type" value="Genomic_DNA"/>
</dbReference>
<dbReference type="InterPro" id="IPR003837">
    <property type="entry name" value="GatC"/>
</dbReference>
<dbReference type="AlphaFoldDB" id="A0A7G9Z2T9"/>
<reference evidence="2" key="1">
    <citation type="submission" date="2020-06" db="EMBL/GenBank/DDBJ databases">
        <title>Unique genomic features of the anaerobic methanotrophic archaea.</title>
        <authorList>
            <person name="Chadwick G.L."/>
            <person name="Skennerton C.T."/>
            <person name="Laso-Perez R."/>
            <person name="Leu A.O."/>
            <person name="Speth D.R."/>
            <person name="Yu H."/>
            <person name="Morgan-Lang C."/>
            <person name="Hatzenpichler R."/>
            <person name="Goudeau D."/>
            <person name="Malmstrom R."/>
            <person name="Brazelton W.J."/>
            <person name="Woyke T."/>
            <person name="Hallam S.J."/>
            <person name="Tyson G.W."/>
            <person name="Wegener G."/>
            <person name="Boetius A."/>
            <person name="Orphan V."/>
        </authorList>
    </citation>
    <scope>NUCLEOTIDE SEQUENCE</scope>
</reference>
<dbReference type="GO" id="GO:0006412">
    <property type="term" value="P:translation"/>
    <property type="evidence" value="ECO:0007669"/>
    <property type="project" value="UniProtKB-UniRule"/>
</dbReference>
<keyword evidence="1" id="KW-0648">Protein biosynthesis</keyword>
<protein>
    <recommendedName>
        <fullName evidence="1">Aspartyl/glutamyl-tRNA(Asn/Gln) amidotransferase subunit C</fullName>
        <shortName evidence="1">Asp/Glu-ADT subunit C</shortName>
        <ecNumber evidence="1">6.3.5.-</ecNumber>
    </recommendedName>
</protein>
<accession>A0A7G9Z2T9</accession>
<dbReference type="Pfam" id="PF02686">
    <property type="entry name" value="GatC"/>
    <property type="match status" value="1"/>
</dbReference>